<accession>A0ABV9N0W5</accession>
<keyword evidence="1" id="KW-1133">Transmembrane helix</keyword>
<feature type="transmembrane region" description="Helical" evidence="1">
    <location>
        <begin position="6"/>
        <end position="26"/>
    </location>
</feature>
<name>A0ABV9N0W5_9FLAO</name>
<dbReference type="RefSeq" id="WP_387962000.1">
    <property type="nucleotide sequence ID" value="NZ_JBHSGP010000012.1"/>
</dbReference>
<evidence type="ECO:0000313" key="2">
    <source>
        <dbReference type="EMBL" id="MFC4721922.1"/>
    </source>
</evidence>
<keyword evidence="1" id="KW-0472">Membrane</keyword>
<keyword evidence="3" id="KW-1185">Reference proteome</keyword>
<dbReference type="PANTHER" id="PTHR37947">
    <property type="entry name" value="BLL2462 PROTEIN"/>
    <property type="match status" value="1"/>
</dbReference>
<gene>
    <name evidence="2" type="ORF">ACFO5O_06300</name>
</gene>
<protein>
    <submittedName>
        <fullName evidence="2">VWA domain-containing protein</fullName>
    </submittedName>
</protein>
<sequence>MQTETILYIIIAGIIALSLALFQYLYKSKQKGSLYKVLAFLRFLTLFLILLLLINPKFESVSFYNEKPNLVIAVDNTQSISYLNQAENTSKIIEYLAVNDSLKERFNVEIYAFGKNLRTLDSLNFSEKQSNLSNVFKQLSEIYNTSISPTVIITDGNQTYGADYQLTSSSYKQPIYPVILGDTITYSDLKIEQLNVNRYAYLKNRFPVEVIAVYSGNEAVNTELKISQGTTVVHSERLRFDNSNTSRVVTITLPANSVGVNSFRAELTALENERNTANNIKNFAVEVIDQKTHVAIISDVLHPDLGALKKSIESNEQRSVSLLTPAEFMNNSTAFQMAILYQPNSSFRLVFEELDRLNMNRFLVVGTITDWQFLNSIQSYYQQEETGQTEEFQPELNLNFSGFIIDDLDFSEFPPLQTEFGKTQINVPVQIILNKTINGIQINEPLLAIIETNTKKEAFLNGEGIWRWRSQHFLNTKSFDAFDNVIGKLVQYLSSNQTRSRLSLNYESFYNGNDDVTLKAQYFNKNFEFDSNASLTIRITNDETKSSREFPFVLKNNNYQVDLSSLEPGDYEFTVSVTNENMSRSGKLKILDYNVEQQFLNADVTKLNALATQTNGNAYFINHTSQLVKNLVLDNRYVTVQKSTKNIVPLIDWKYLLILIAMSLTCEWFIRKYNGLI</sequence>
<comment type="caution">
    <text evidence="2">The sequence shown here is derived from an EMBL/GenBank/DDBJ whole genome shotgun (WGS) entry which is preliminary data.</text>
</comment>
<reference evidence="3" key="1">
    <citation type="journal article" date="2019" name="Int. J. Syst. Evol. Microbiol.">
        <title>The Global Catalogue of Microorganisms (GCM) 10K type strain sequencing project: providing services to taxonomists for standard genome sequencing and annotation.</title>
        <authorList>
            <consortium name="The Broad Institute Genomics Platform"/>
            <consortium name="The Broad Institute Genome Sequencing Center for Infectious Disease"/>
            <person name="Wu L."/>
            <person name="Ma J."/>
        </authorList>
    </citation>
    <scope>NUCLEOTIDE SEQUENCE [LARGE SCALE GENOMIC DNA]</scope>
    <source>
        <strain evidence="3">CCUG 63682</strain>
    </source>
</reference>
<proteinExistence type="predicted"/>
<dbReference type="PANTHER" id="PTHR37947:SF1">
    <property type="entry name" value="BLL2462 PROTEIN"/>
    <property type="match status" value="1"/>
</dbReference>
<organism evidence="2 3">
    <name type="scientific">Geojedonia litorea</name>
    <dbReference type="NCBI Taxonomy" id="1268269"/>
    <lineage>
        <taxon>Bacteria</taxon>
        <taxon>Pseudomonadati</taxon>
        <taxon>Bacteroidota</taxon>
        <taxon>Flavobacteriia</taxon>
        <taxon>Flavobacteriales</taxon>
        <taxon>Flavobacteriaceae</taxon>
        <taxon>Geojedonia</taxon>
    </lineage>
</organism>
<dbReference type="Proteomes" id="UP001595953">
    <property type="component" value="Unassembled WGS sequence"/>
</dbReference>
<dbReference type="EMBL" id="JBHSGP010000012">
    <property type="protein sequence ID" value="MFC4721922.1"/>
    <property type="molecule type" value="Genomic_DNA"/>
</dbReference>
<keyword evidence="1" id="KW-0812">Transmembrane</keyword>
<evidence type="ECO:0000313" key="3">
    <source>
        <dbReference type="Proteomes" id="UP001595953"/>
    </source>
</evidence>
<feature type="transmembrane region" description="Helical" evidence="1">
    <location>
        <begin position="33"/>
        <end position="54"/>
    </location>
</feature>
<evidence type="ECO:0000256" key="1">
    <source>
        <dbReference type="SAM" id="Phobius"/>
    </source>
</evidence>